<gene>
    <name evidence="2" type="ORF">BGZ65_002972</name>
</gene>
<keyword evidence="3" id="KW-1185">Reference proteome</keyword>
<evidence type="ECO:0000256" key="1">
    <source>
        <dbReference type="SAM" id="MobiDB-lite"/>
    </source>
</evidence>
<protein>
    <submittedName>
        <fullName evidence="2">Uncharacterized protein</fullName>
    </submittedName>
</protein>
<sequence length="95" mass="10695">MAVDANEELELEGYSNSDGRRSASRRDVVGGWTGTTPAPPRNSICLEQARPYFMFSENELVKIFRVDNDLKSALQHFTKHDFPVQLPEPALEDNA</sequence>
<feature type="region of interest" description="Disordered" evidence="1">
    <location>
        <begin position="1"/>
        <end position="43"/>
    </location>
</feature>
<dbReference type="AlphaFoldDB" id="A0A9P6MBX3"/>
<organism evidence="2 3">
    <name type="scientific">Modicella reniformis</name>
    <dbReference type="NCBI Taxonomy" id="1440133"/>
    <lineage>
        <taxon>Eukaryota</taxon>
        <taxon>Fungi</taxon>
        <taxon>Fungi incertae sedis</taxon>
        <taxon>Mucoromycota</taxon>
        <taxon>Mortierellomycotina</taxon>
        <taxon>Mortierellomycetes</taxon>
        <taxon>Mortierellales</taxon>
        <taxon>Mortierellaceae</taxon>
        <taxon>Modicella</taxon>
    </lineage>
</organism>
<feature type="compositionally biased region" description="Acidic residues" evidence="1">
    <location>
        <begin position="1"/>
        <end position="11"/>
    </location>
</feature>
<dbReference type="EMBL" id="JAAAHW010003125">
    <property type="protein sequence ID" value="KAF9988486.1"/>
    <property type="molecule type" value="Genomic_DNA"/>
</dbReference>
<evidence type="ECO:0000313" key="2">
    <source>
        <dbReference type="EMBL" id="KAF9988486.1"/>
    </source>
</evidence>
<dbReference type="Proteomes" id="UP000749646">
    <property type="component" value="Unassembled WGS sequence"/>
</dbReference>
<name>A0A9P6MBX3_9FUNG</name>
<evidence type="ECO:0000313" key="3">
    <source>
        <dbReference type="Proteomes" id="UP000749646"/>
    </source>
</evidence>
<comment type="caution">
    <text evidence="2">The sequence shown here is derived from an EMBL/GenBank/DDBJ whole genome shotgun (WGS) entry which is preliminary data.</text>
</comment>
<feature type="compositionally biased region" description="Basic and acidic residues" evidence="1">
    <location>
        <begin position="18"/>
        <end position="28"/>
    </location>
</feature>
<accession>A0A9P6MBX3</accession>
<proteinExistence type="predicted"/>
<reference evidence="2" key="1">
    <citation type="journal article" date="2020" name="Fungal Divers.">
        <title>Resolving the Mortierellaceae phylogeny through synthesis of multi-gene phylogenetics and phylogenomics.</title>
        <authorList>
            <person name="Vandepol N."/>
            <person name="Liber J."/>
            <person name="Desiro A."/>
            <person name="Na H."/>
            <person name="Kennedy M."/>
            <person name="Barry K."/>
            <person name="Grigoriev I.V."/>
            <person name="Miller A.N."/>
            <person name="O'Donnell K."/>
            <person name="Stajich J.E."/>
            <person name="Bonito G."/>
        </authorList>
    </citation>
    <scope>NUCLEOTIDE SEQUENCE</scope>
    <source>
        <strain evidence="2">MES-2147</strain>
    </source>
</reference>